<feature type="transmembrane region" description="Helical" evidence="1">
    <location>
        <begin position="131"/>
        <end position="150"/>
    </location>
</feature>
<accession>A0A1I7V2T2</accession>
<dbReference type="PANTHER" id="PTHR23018">
    <property type="entry name" value="SERPENTINE RECEPTOR, CLASS XA-RELATED"/>
    <property type="match status" value="1"/>
</dbReference>
<dbReference type="PANTHER" id="PTHR23018:SF11">
    <property type="entry name" value="G-PROTEIN COUPLED RECEPTORS FAMILY 1 PROFILE DOMAIN-CONTAINING PROTEIN"/>
    <property type="match status" value="1"/>
</dbReference>
<keyword evidence="1" id="KW-0812">Transmembrane</keyword>
<feature type="transmembrane region" description="Helical" evidence="1">
    <location>
        <begin position="73"/>
        <end position="93"/>
    </location>
</feature>
<feature type="transmembrane region" description="Helical" evidence="1">
    <location>
        <begin position="21"/>
        <end position="42"/>
    </location>
</feature>
<evidence type="ECO:0000313" key="3">
    <source>
        <dbReference type="WBParaSite" id="Csp11.Scaffold630.g21818.t1"/>
    </source>
</evidence>
<keyword evidence="1" id="KW-0472">Membrane</keyword>
<reference evidence="3" key="1">
    <citation type="submission" date="2016-11" db="UniProtKB">
        <authorList>
            <consortium name="WormBaseParasite"/>
        </authorList>
    </citation>
    <scope>IDENTIFICATION</scope>
</reference>
<dbReference type="Proteomes" id="UP000095282">
    <property type="component" value="Unplaced"/>
</dbReference>
<name>A0A1I7V2T2_9PELO</name>
<keyword evidence="2" id="KW-1185">Reference proteome</keyword>
<dbReference type="WBParaSite" id="Csp11.Scaffold630.g21818.t1">
    <property type="protein sequence ID" value="Csp11.Scaffold630.g21818.t1"/>
    <property type="gene ID" value="Csp11.Scaffold630.g21818"/>
</dbReference>
<dbReference type="AlphaFoldDB" id="A0A1I7V2T2"/>
<feature type="transmembrane region" description="Helical" evidence="1">
    <location>
        <begin position="170"/>
        <end position="193"/>
    </location>
</feature>
<evidence type="ECO:0000256" key="1">
    <source>
        <dbReference type="SAM" id="Phobius"/>
    </source>
</evidence>
<proteinExistence type="predicted"/>
<evidence type="ECO:0000313" key="2">
    <source>
        <dbReference type="Proteomes" id="UP000095282"/>
    </source>
</evidence>
<sequence length="225" mass="25651">MVVHRIHVVRNPTSKFFSGPKIWSFCGGLGVISLILLLIPYFSSCPVNINQRTFRFAVDCDTRHPITQFENDWLFLIPVFTLCLNVGLILYLAQKRGEALRRRRLNVVSISSTSNVHLPPLVNTKSKIRQAYEYSLLLQSILTTVFLSIYELTGLMLRLFAKEYQTVSLIAQQLVFYIRLSFSSLLCFLVFFIGSPPIRKLIIEKVKGILKGKVVVRSPTNTVLV</sequence>
<keyword evidence="1" id="KW-1133">Transmembrane helix</keyword>
<dbReference type="Pfam" id="PF03383">
    <property type="entry name" value="Serpentine_r_xa"/>
    <property type="match status" value="1"/>
</dbReference>
<dbReference type="InterPro" id="IPR005047">
    <property type="entry name" value="7TM_GPCR_serpentine_rcpt_Srxa"/>
</dbReference>
<organism evidence="2 3">
    <name type="scientific">Caenorhabditis tropicalis</name>
    <dbReference type="NCBI Taxonomy" id="1561998"/>
    <lineage>
        <taxon>Eukaryota</taxon>
        <taxon>Metazoa</taxon>
        <taxon>Ecdysozoa</taxon>
        <taxon>Nematoda</taxon>
        <taxon>Chromadorea</taxon>
        <taxon>Rhabditida</taxon>
        <taxon>Rhabditina</taxon>
        <taxon>Rhabditomorpha</taxon>
        <taxon>Rhabditoidea</taxon>
        <taxon>Rhabditidae</taxon>
        <taxon>Peloderinae</taxon>
        <taxon>Caenorhabditis</taxon>
    </lineage>
</organism>
<protein>
    <submittedName>
        <fullName evidence="3">G_PROTEIN_RECEP_F1_2 domain-containing protein</fullName>
    </submittedName>
</protein>